<dbReference type="EMBL" id="LGST01000037">
    <property type="protein sequence ID" value="KND98064.1"/>
    <property type="molecule type" value="Genomic_DNA"/>
</dbReference>
<organism evidence="7 8">
    <name type="scientific">Candidozyma auris</name>
    <name type="common">Yeast</name>
    <name type="synonym">Candida auris</name>
    <dbReference type="NCBI Taxonomy" id="498019"/>
    <lineage>
        <taxon>Eukaryota</taxon>
        <taxon>Fungi</taxon>
        <taxon>Dikarya</taxon>
        <taxon>Ascomycota</taxon>
        <taxon>Saccharomycotina</taxon>
        <taxon>Pichiomycetes</taxon>
        <taxon>Metschnikowiaceae</taxon>
        <taxon>Candidozyma</taxon>
    </lineage>
</organism>
<evidence type="ECO:0000256" key="1">
    <source>
        <dbReference type="ARBA" id="ARBA00022723"/>
    </source>
</evidence>
<protein>
    <recommendedName>
        <fullName evidence="6">RING-type domain-containing protein</fullName>
    </recommendedName>
</protein>
<evidence type="ECO:0000256" key="5">
    <source>
        <dbReference type="SAM" id="MobiDB-lite"/>
    </source>
</evidence>
<dbReference type="Pfam" id="PF13445">
    <property type="entry name" value="zf-RING_UBOX"/>
    <property type="match status" value="1"/>
</dbReference>
<feature type="domain" description="RING-type" evidence="6">
    <location>
        <begin position="32"/>
        <end position="70"/>
    </location>
</feature>
<dbReference type="VEuPathDB" id="FungiDB:CJJ07_001316"/>
<dbReference type="Proteomes" id="UP000037122">
    <property type="component" value="Unassembled WGS sequence"/>
</dbReference>
<reference evidence="8" key="1">
    <citation type="journal article" date="2015" name="BMC Genomics">
        <title>Draft genome of a commonly misdiagnosed multidrug resistant pathogen Candida auris.</title>
        <authorList>
            <person name="Chatterjee S."/>
            <person name="Alampalli S.V."/>
            <person name="Nageshan R.K."/>
            <person name="Chettiar S.T."/>
            <person name="Joshi S."/>
            <person name="Tatu U.S."/>
        </authorList>
    </citation>
    <scope>NUCLEOTIDE SEQUENCE [LARGE SCALE GENOMIC DNA]</scope>
    <source>
        <strain evidence="8">6684</strain>
    </source>
</reference>
<name>A0A0L0NVP5_CANAR</name>
<dbReference type="PROSITE" id="PS00518">
    <property type="entry name" value="ZF_RING_1"/>
    <property type="match status" value="1"/>
</dbReference>
<dbReference type="PANTHER" id="PTHR23327">
    <property type="entry name" value="RING FINGER PROTEIN 127"/>
    <property type="match status" value="1"/>
</dbReference>
<evidence type="ECO:0000256" key="4">
    <source>
        <dbReference type="PROSITE-ProRule" id="PRU00175"/>
    </source>
</evidence>
<evidence type="ECO:0000313" key="8">
    <source>
        <dbReference type="Proteomes" id="UP000037122"/>
    </source>
</evidence>
<dbReference type="AlphaFoldDB" id="A0A0L0NVP5"/>
<accession>A0A0L0NVP5</accession>
<dbReference type="VEuPathDB" id="FungiDB:CJI96_0001677"/>
<dbReference type="InterPro" id="IPR001841">
    <property type="entry name" value="Znf_RING"/>
</dbReference>
<evidence type="ECO:0000259" key="6">
    <source>
        <dbReference type="PROSITE" id="PS50089"/>
    </source>
</evidence>
<dbReference type="VEuPathDB" id="FungiDB:QG37_05301"/>
<feature type="region of interest" description="Disordered" evidence="5">
    <location>
        <begin position="291"/>
        <end position="310"/>
    </location>
</feature>
<keyword evidence="1" id="KW-0479">Metal-binding</keyword>
<dbReference type="GO" id="GO:0008270">
    <property type="term" value="F:zinc ion binding"/>
    <property type="evidence" value="ECO:0007669"/>
    <property type="project" value="UniProtKB-KW"/>
</dbReference>
<evidence type="ECO:0000256" key="3">
    <source>
        <dbReference type="ARBA" id="ARBA00022833"/>
    </source>
</evidence>
<dbReference type="SUPFAM" id="SSF57850">
    <property type="entry name" value="RING/U-box"/>
    <property type="match status" value="1"/>
</dbReference>
<dbReference type="Gene3D" id="3.30.40.10">
    <property type="entry name" value="Zinc/RING finger domain, C3HC4 (zinc finger)"/>
    <property type="match status" value="1"/>
</dbReference>
<evidence type="ECO:0000313" key="7">
    <source>
        <dbReference type="EMBL" id="KND98064.1"/>
    </source>
</evidence>
<evidence type="ECO:0000256" key="2">
    <source>
        <dbReference type="ARBA" id="ARBA00022771"/>
    </source>
</evidence>
<dbReference type="InterPro" id="IPR027370">
    <property type="entry name" value="Znf-RING_euk"/>
</dbReference>
<dbReference type="InterPro" id="IPR017907">
    <property type="entry name" value="Znf_RING_CS"/>
</dbReference>
<dbReference type="PROSITE" id="PS50089">
    <property type="entry name" value="ZF_RING_2"/>
    <property type="match status" value="1"/>
</dbReference>
<dbReference type="InterPro" id="IPR013083">
    <property type="entry name" value="Znf_RING/FYVE/PHD"/>
</dbReference>
<dbReference type="VEuPathDB" id="FungiDB:B9J08_003143"/>
<proteinExistence type="predicted"/>
<dbReference type="VEuPathDB" id="FungiDB:CJJ09_000963"/>
<dbReference type="VEuPathDB" id="FungiDB:CJI97_003215"/>
<sequence>MSVYYDDARVWANIDVELKDQLILNIVSSLECLICSEVMHVPFLASCGHTFCYNCLNAWFETKINCPTCRAELEQPPVLNIQLKDISKRITDIIIETMEDNHHKELLEAARKSVLDDFEESKKKSSLFGDAFNSALTLVDNSDGVPRCGNCHWEAHGSTCLHCGARFRTPRNDLYYDSEDGDAYNEDREEIELYGEENDAYDSEDSFVDSRGLRDINRDRVSDDDGFLDSENDVHSVRSVAWSVDDNEGSLNADEMNQSVDSLERELDALHDSPDYYYPAYEGLGENLSVETISSDDNSDHGEQGLPRSRRRRIVDLDLDLND</sequence>
<keyword evidence="2 4" id="KW-0863">Zinc-finger</keyword>
<dbReference type="SMART" id="SM00184">
    <property type="entry name" value="RING"/>
    <property type="match status" value="1"/>
</dbReference>
<keyword evidence="3" id="KW-0862">Zinc</keyword>
<comment type="caution">
    <text evidence="7">The sequence shown here is derived from an EMBL/GenBank/DDBJ whole genome shotgun (WGS) entry which is preliminary data.</text>
</comment>
<gene>
    <name evidence="7" type="ORF">QG37_05301</name>
</gene>
<dbReference type="PANTHER" id="PTHR23327:SF51">
    <property type="entry name" value="TRANSCRIPTIONAL REGULATOR OF YEAST FORM ADHERENCE 3"/>
    <property type="match status" value="1"/>
</dbReference>